<dbReference type="EMBL" id="QLNQ01000022">
    <property type="protein sequence ID" value="RCK64626.1"/>
    <property type="molecule type" value="Genomic_DNA"/>
</dbReference>
<accession>A0A367YFI0</accession>
<protein>
    <submittedName>
        <fullName evidence="1">Uncharacterized protein</fullName>
    </submittedName>
</protein>
<dbReference type="PANTHER" id="PTHR32134:SF92">
    <property type="entry name" value="FNIP REPEAT-CONTAINING PROTEIN"/>
    <property type="match status" value="1"/>
</dbReference>
<evidence type="ECO:0000313" key="2">
    <source>
        <dbReference type="Proteomes" id="UP000253472"/>
    </source>
</evidence>
<organism evidence="1 2">
    <name type="scientific">Candida viswanathii</name>
    <dbReference type="NCBI Taxonomy" id="5486"/>
    <lineage>
        <taxon>Eukaryota</taxon>
        <taxon>Fungi</taxon>
        <taxon>Dikarya</taxon>
        <taxon>Ascomycota</taxon>
        <taxon>Saccharomycotina</taxon>
        <taxon>Pichiomycetes</taxon>
        <taxon>Debaryomycetaceae</taxon>
        <taxon>Candida/Lodderomyces clade</taxon>
        <taxon>Candida</taxon>
    </lineage>
</organism>
<dbReference type="PANTHER" id="PTHR32134">
    <property type="entry name" value="FNIP REPEAT-CONTAINING PROTEIN"/>
    <property type="match status" value="1"/>
</dbReference>
<dbReference type="Gene3D" id="3.80.10.10">
    <property type="entry name" value="Ribonuclease Inhibitor"/>
    <property type="match status" value="1"/>
</dbReference>
<proteinExistence type="predicted"/>
<gene>
    <name evidence="1" type="ORF">Cantr_00231</name>
</gene>
<dbReference type="Proteomes" id="UP000253472">
    <property type="component" value="Unassembled WGS sequence"/>
</dbReference>
<dbReference type="InterPro" id="IPR051251">
    <property type="entry name" value="STK_FNIP-Repeat"/>
</dbReference>
<dbReference type="InterPro" id="IPR032675">
    <property type="entry name" value="LRR_dom_sf"/>
</dbReference>
<comment type="caution">
    <text evidence="1">The sequence shown here is derived from an EMBL/GenBank/DDBJ whole genome shotgun (WGS) entry which is preliminary data.</text>
</comment>
<dbReference type="SUPFAM" id="SSF52047">
    <property type="entry name" value="RNI-like"/>
    <property type="match status" value="1"/>
</dbReference>
<keyword evidence="2" id="KW-1185">Reference proteome</keyword>
<dbReference type="AlphaFoldDB" id="A0A367YFI0"/>
<name>A0A367YFI0_9ASCO</name>
<sequence>MSDLLSKVLLQNRPNLKVGLSMLQDDITHSVAAIVDCLTLYHDSQLMLLFDKDCPNLASLLVMFCFPDTELVCLPPSLQVLRCRLQIRDRGVNGRSVVLQFPDKLKTLEMRTVTTSASGFTHIDISHLSQLKTVYLPAVTYENYTLRSRWILPSYLRTLTCKWAELVPTNLGSMCPDLFKLEILKTLGKSKAIASLAKTLPSTLTCLEVPIGFLDSLDDVNDISTGQLADPPTEVRVKSKLGFSKIFRKPKAKIQETVSPYVQHNTETQMLPFQEHLRKLTVRTTGKTSSVSVIDFQNHSYPDLEEFYIDASPHVCVTGDMPESLTKLCLLKVSCFDLKQLQNLPNLAHLVLQDITVSKVFDYALPDSLRELVISLCPFDELHIRAPNLASLKMSSCPFKKLERSNFTLPENLRRLEINKTNITRLSKVLPDSVETLDLAQNLQLQSVSHLPSQLKNLLLHSTGLGGSTPRRPIPGPSTFPLGLETLNLSSSKVNDKWIKRLNIRDCINLKFLMLRDSKCGAQFDLSFLPRSLVVLDLTSFGGIIGNFDSLPNLEAVRVAGSLRYFFGKYKYVVNCATCFGENIRFIDLSQCKLMNSDVEVLVEEVKTKPNFELLFLNKEYLPDNLNEMQLLKLKIADGSTDHFLGVHFETPF</sequence>
<reference evidence="1 2" key="1">
    <citation type="submission" date="2018-06" db="EMBL/GenBank/DDBJ databases">
        <title>Whole genome sequencing of Candida tropicalis (genome annotated by CSBL at Korea University).</title>
        <authorList>
            <person name="Ahn J."/>
        </authorList>
    </citation>
    <scope>NUCLEOTIDE SEQUENCE [LARGE SCALE GENOMIC DNA]</scope>
    <source>
        <strain evidence="1 2">ATCC 20962</strain>
    </source>
</reference>
<evidence type="ECO:0000313" key="1">
    <source>
        <dbReference type="EMBL" id="RCK64626.1"/>
    </source>
</evidence>